<keyword evidence="2" id="KW-1185">Reference proteome</keyword>
<name>A0ABR4XCH7_9MICO</name>
<evidence type="ECO:0000313" key="1">
    <source>
        <dbReference type="EMBL" id="KGN29745.1"/>
    </source>
</evidence>
<reference evidence="1 2" key="1">
    <citation type="submission" date="2013-08" db="EMBL/GenBank/DDBJ databases">
        <title>The genome sequence of Knoellia flava.</title>
        <authorList>
            <person name="Zhu W."/>
            <person name="Wang G."/>
        </authorList>
    </citation>
    <scope>NUCLEOTIDE SEQUENCE [LARGE SCALE GENOMIC DNA]</scope>
    <source>
        <strain evidence="1 2">TL1</strain>
    </source>
</reference>
<evidence type="ECO:0000313" key="2">
    <source>
        <dbReference type="Proteomes" id="UP000029990"/>
    </source>
</evidence>
<dbReference type="Proteomes" id="UP000029990">
    <property type="component" value="Unassembled WGS sequence"/>
</dbReference>
<accession>A0ABR4XCH7</accession>
<protein>
    <submittedName>
        <fullName evidence="1">Uncharacterized protein</fullName>
    </submittedName>
</protein>
<dbReference type="EMBL" id="AVPI01000041">
    <property type="protein sequence ID" value="KGN29745.1"/>
    <property type="molecule type" value="Genomic_DNA"/>
</dbReference>
<gene>
    <name evidence="1" type="ORF">N798_12675</name>
</gene>
<proteinExistence type="predicted"/>
<comment type="caution">
    <text evidence="1">The sequence shown here is derived from an EMBL/GenBank/DDBJ whole genome shotgun (WGS) entry which is preliminary data.</text>
</comment>
<organism evidence="1 2">
    <name type="scientific">Knoellia flava TL1</name>
    <dbReference type="NCBI Taxonomy" id="1385518"/>
    <lineage>
        <taxon>Bacteria</taxon>
        <taxon>Bacillati</taxon>
        <taxon>Actinomycetota</taxon>
        <taxon>Actinomycetes</taxon>
        <taxon>Micrococcales</taxon>
        <taxon>Intrasporangiaceae</taxon>
        <taxon>Knoellia</taxon>
    </lineage>
</organism>
<sequence>MSICSRPLVFGVVKGGGYGLVLALYPGHAPVGGFATQDAPPLVYFCHSQTEMVMGVVAVAPPGVPHAALEQAWMSVDDSSAGLVGSLPPARRKTLVRVDAPFDEVEVRTSTYGNVVARLAYVSGSGGQSGAANELAGQAGRADESELGLFIRHWPARVWAPSRAFAFVSPERSFAPATQAPWAHDWAKDMAAASAPF</sequence>